<evidence type="ECO:0000313" key="1">
    <source>
        <dbReference type="EMBL" id="KAI7985679.1"/>
    </source>
</evidence>
<keyword evidence="2" id="KW-1185">Reference proteome</keyword>
<accession>A0ACC0FB22</accession>
<reference evidence="1 2" key="1">
    <citation type="journal article" date="2022" name="Plant J.">
        <title>Chromosome-level genome of Camellia lanceoleosa provides a valuable resource for understanding genome evolution and self-incompatibility.</title>
        <authorList>
            <person name="Gong W."/>
            <person name="Xiao S."/>
            <person name="Wang L."/>
            <person name="Liao Z."/>
            <person name="Chang Y."/>
            <person name="Mo W."/>
            <person name="Hu G."/>
            <person name="Li W."/>
            <person name="Zhao G."/>
            <person name="Zhu H."/>
            <person name="Hu X."/>
            <person name="Ji K."/>
            <person name="Xiang X."/>
            <person name="Song Q."/>
            <person name="Yuan D."/>
            <person name="Jin S."/>
            <person name="Zhang L."/>
        </authorList>
    </citation>
    <scope>NUCLEOTIDE SEQUENCE [LARGE SCALE GENOMIC DNA]</scope>
    <source>
        <strain evidence="1">SQ_2022a</strain>
    </source>
</reference>
<proteinExistence type="predicted"/>
<dbReference type="EMBL" id="CM045772">
    <property type="protein sequence ID" value="KAI7985679.1"/>
    <property type="molecule type" value="Genomic_DNA"/>
</dbReference>
<organism evidence="1 2">
    <name type="scientific">Camellia lanceoleosa</name>
    <dbReference type="NCBI Taxonomy" id="1840588"/>
    <lineage>
        <taxon>Eukaryota</taxon>
        <taxon>Viridiplantae</taxon>
        <taxon>Streptophyta</taxon>
        <taxon>Embryophyta</taxon>
        <taxon>Tracheophyta</taxon>
        <taxon>Spermatophyta</taxon>
        <taxon>Magnoliopsida</taxon>
        <taxon>eudicotyledons</taxon>
        <taxon>Gunneridae</taxon>
        <taxon>Pentapetalae</taxon>
        <taxon>asterids</taxon>
        <taxon>Ericales</taxon>
        <taxon>Theaceae</taxon>
        <taxon>Camellia</taxon>
    </lineage>
</organism>
<comment type="caution">
    <text evidence="1">The sequence shown here is derived from an EMBL/GenBank/DDBJ whole genome shotgun (WGS) entry which is preliminary data.</text>
</comment>
<gene>
    <name evidence="1" type="ORF">LOK49_LG14G00462</name>
</gene>
<sequence length="206" mass="22432">MEGNQIVVGDVVTPGFMKSLSGPEKDAPGLNLEVLLSKAHVSQCGNLLGHRYSELSDPKDQLVEEDEVQNSKDIAAHDSVVKEFFGVATCSTAAADQTRKISIKEKGKGMVKYQRKKKGDIRIGVGSVLNFRKGAIFRSAVAAISLSMASKSASMAVTKSRSNGGGEWDLSFRRALFQWEVEELRKMKELLQIAPELRYGVVDGLS</sequence>
<name>A0ACC0FB22_9ERIC</name>
<dbReference type="Proteomes" id="UP001060215">
    <property type="component" value="Chromosome 15"/>
</dbReference>
<protein>
    <submittedName>
        <fullName evidence="1">Uncharacterized protein</fullName>
    </submittedName>
</protein>
<evidence type="ECO:0000313" key="2">
    <source>
        <dbReference type="Proteomes" id="UP001060215"/>
    </source>
</evidence>